<proteinExistence type="predicted"/>
<accession>A0ABD5ZES2</accession>
<evidence type="ECO:0008006" key="3">
    <source>
        <dbReference type="Google" id="ProtNLM"/>
    </source>
</evidence>
<evidence type="ECO:0000313" key="2">
    <source>
        <dbReference type="Proteomes" id="UP001596481"/>
    </source>
</evidence>
<reference evidence="1 2" key="1">
    <citation type="journal article" date="2019" name="Int. J. Syst. Evol. Microbiol.">
        <title>The Global Catalogue of Microorganisms (GCM) 10K type strain sequencing project: providing services to taxonomists for standard genome sequencing and annotation.</title>
        <authorList>
            <consortium name="The Broad Institute Genomics Platform"/>
            <consortium name="The Broad Institute Genome Sequencing Center for Infectious Disease"/>
            <person name="Wu L."/>
            <person name="Ma J."/>
        </authorList>
    </citation>
    <scope>NUCLEOTIDE SEQUENCE [LARGE SCALE GENOMIC DNA]</scope>
    <source>
        <strain evidence="1 2">DSM 29988</strain>
    </source>
</reference>
<dbReference type="AlphaFoldDB" id="A0ABD5ZES2"/>
<comment type="caution">
    <text evidence="1">The sequence shown here is derived from an EMBL/GenBank/DDBJ whole genome shotgun (WGS) entry which is preliminary data.</text>
</comment>
<organism evidence="1 2">
    <name type="scientific">Haloferax namakaokahaiae</name>
    <dbReference type="NCBI Taxonomy" id="1748331"/>
    <lineage>
        <taxon>Archaea</taxon>
        <taxon>Methanobacteriati</taxon>
        <taxon>Methanobacteriota</taxon>
        <taxon>Stenosarchaea group</taxon>
        <taxon>Halobacteria</taxon>
        <taxon>Halobacteriales</taxon>
        <taxon>Haloferacaceae</taxon>
        <taxon>Haloferax</taxon>
    </lineage>
</organism>
<dbReference type="RefSeq" id="WP_390223125.1">
    <property type="nucleotide sequence ID" value="NZ_JBHTAA010000005.1"/>
</dbReference>
<name>A0ABD5ZES2_9EURY</name>
<protein>
    <recommendedName>
        <fullName evidence="3">Tat (Twin-arginine translocation) pathway signal sequence</fullName>
    </recommendedName>
</protein>
<sequence>MNEHDADLRRWPHSRRAFLRSVGVAVGGIGLTSGTAVGQSERPPDQFTLDIDNRYFPLPVGRRLLLEGDEEGVTVKLRVTVLDETENLGDVTTRVVEEREWEDGALLEVSRNYFAQSTEGDVWYFGEAVDIYEDGAVVSNEGSWRAYEDGNEPGVFMPATPEVGMLYRQERAPGVAEDKVLILGLDETVEVPAGTFENTLRTYDWNPLEPGTPGDVKVYAPSVGIIVDGAVELVEFVE</sequence>
<dbReference type="Proteomes" id="UP001596481">
    <property type="component" value="Unassembled WGS sequence"/>
</dbReference>
<evidence type="ECO:0000313" key="1">
    <source>
        <dbReference type="EMBL" id="MFC7203790.1"/>
    </source>
</evidence>
<dbReference type="EMBL" id="JBHTAA010000005">
    <property type="protein sequence ID" value="MFC7203790.1"/>
    <property type="molecule type" value="Genomic_DNA"/>
</dbReference>
<keyword evidence="2" id="KW-1185">Reference proteome</keyword>
<gene>
    <name evidence="1" type="ORF">ACFQJC_09700</name>
</gene>